<organism evidence="1 2">
    <name type="scientific">Candidatus Sulfuritelmatomonas gaucii</name>
    <dbReference type="NCBI Taxonomy" id="2043161"/>
    <lineage>
        <taxon>Bacteria</taxon>
        <taxon>Pseudomonadati</taxon>
        <taxon>Acidobacteriota</taxon>
        <taxon>Terriglobia</taxon>
        <taxon>Terriglobales</taxon>
        <taxon>Acidobacteriaceae</taxon>
        <taxon>Candidatus Sulfuritelmatomonas</taxon>
    </lineage>
</organism>
<name>A0A2N9LS94_9BACT</name>
<evidence type="ECO:0000313" key="1">
    <source>
        <dbReference type="EMBL" id="SPE26106.1"/>
    </source>
</evidence>
<accession>A0A2N9LS94</accession>
<sequence>MLQRWIAPLRGASRADIVRVPVANGSVKCPRTTVRAGNVFRRKKAVPFLLLWGSPLMRSGWFPWETPAGNGLLGGRPQLTAGIRAGSYVLECSNLCNPASIESVTRDCSLEFPS</sequence>
<gene>
    <name evidence="1" type="ORF">SBA5_520002</name>
</gene>
<dbReference type="EMBL" id="OKRB01000111">
    <property type="protein sequence ID" value="SPE26106.1"/>
    <property type="molecule type" value="Genomic_DNA"/>
</dbReference>
<dbReference type="Proteomes" id="UP000239735">
    <property type="component" value="Unassembled WGS sequence"/>
</dbReference>
<dbReference type="AlphaFoldDB" id="A0A2N9LS94"/>
<protein>
    <submittedName>
        <fullName evidence="1">Uncharacterized protein</fullName>
    </submittedName>
</protein>
<proteinExistence type="predicted"/>
<reference evidence="2" key="1">
    <citation type="submission" date="2018-02" db="EMBL/GenBank/DDBJ databases">
        <authorList>
            <person name="Hausmann B."/>
        </authorList>
    </citation>
    <scope>NUCLEOTIDE SEQUENCE [LARGE SCALE GENOMIC DNA]</scope>
    <source>
        <strain evidence="2">Peat soil MAG SbA5</strain>
    </source>
</reference>
<evidence type="ECO:0000313" key="2">
    <source>
        <dbReference type="Proteomes" id="UP000239735"/>
    </source>
</evidence>